<name>A0ACD1HI56_9EURO</name>
<evidence type="ECO:0000313" key="2">
    <source>
        <dbReference type="Proteomes" id="UP000249661"/>
    </source>
</evidence>
<dbReference type="Proteomes" id="UP000249661">
    <property type="component" value="Unassembled WGS sequence"/>
</dbReference>
<keyword evidence="2" id="KW-1185">Reference proteome</keyword>
<protein>
    <submittedName>
        <fullName evidence="1">Uncharacterized protein</fullName>
    </submittedName>
</protein>
<gene>
    <name evidence="1" type="ORF">BO66DRAFT_398938</name>
</gene>
<reference evidence="1" key="1">
    <citation type="submission" date="2018-02" db="EMBL/GenBank/DDBJ databases">
        <title>The genomes of Aspergillus section Nigri reveals drivers in fungal speciation.</title>
        <authorList>
            <consortium name="DOE Joint Genome Institute"/>
            <person name="Vesth T.C."/>
            <person name="Nybo J."/>
            <person name="Theobald S."/>
            <person name="Brandl J."/>
            <person name="Frisvad J.C."/>
            <person name="Nielsen K.F."/>
            <person name="Lyhne E.K."/>
            <person name="Kogle M.E."/>
            <person name="Kuo A."/>
            <person name="Riley R."/>
            <person name="Clum A."/>
            <person name="Nolan M."/>
            <person name="Lipzen A."/>
            <person name="Salamov A."/>
            <person name="Henrissat B."/>
            <person name="Wiebenga A."/>
            <person name="De vries R.P."/>
            <person name="Grigoriev I.V."/>
            <person name="Mortensen U.H."/>
            <person name="Andersen M.R."/>
            <person name="Baker S.E."/>
        </authorList>
    </citation>
    <scope>NUCLEOTIDE SEQUENCE</scope>
    <source>
        <strain evidence="1">CBS 121060</strain>
    </source>
</reference>
<accession>A0ACD1HI56</accession>
<proteinExistence type="predicted"/>
<organism evidence="1 2">
    <name type="scientific">Aspergillus aculeatinus CBS 121060</name>
    <dbReference type="NCBI Taxonomy" id="1448322"/>
    <lineage>
        <taxon>Eukaryota</taxon>
        <taxon>Fungi</taxon>
        <taxon>Dikarya</taxon>
        <taxon>Ascomycota</taxon>
        <taxon>Pezizomycotina</taxon>
        <taxon>Eurotiomycetes</taxon>
        <taxon>Eurotiomycetidae</taxon>
        <taxon>Eurotiales</taxon>
        <taxon>Aspergillaceae</taxon>
        <taxon>Aspergillus</taxon>
        <taxon>Aspergillus subgen. Circumdati</taxon>
    </lineage>
</organism>
<evidence type="ECO:0000313" key="1">
    <source>
        <dbReference type="EMBL" id="RAH73157.1"/>
    </source>
</evidence>
<sequence length="109" mass="11934">MADSQILHLQTCPLLFSTATAEAATVYNHLDSRCTVVEACGLSVKTVYDEVGVFRLPEHPPLVFGTSQTTSRSDIVTMFHFQRAWEAIGSDPRLLYGGTNGLDVDAWTS</sequence>
<dbReference type="EMBL" id="KZ824940">
    <property type="protein sequence ID" value="RAH73157.1"/>
    <property type="molecule type" value="Genomic_DNA"/>
</dbReference>